<accession>A0A1W2H7C5</accession>
<evidence type="ECO:0000313" key="1">
    <source>
        <dbReference type="EMBL" id="SMD44538.1"/>
    </source>
</evidence>
<gene>
    <name evidence="1" type="ORF">SAMN00777080_3161</name>
</gene>
<dbReference type="Proteomes" id="UP000192333">
    <property type="component" value="Chromosome I"/>
</dbReference>
<protein>
    <submittedName>
        <fullName evidence="1">Uncharacterized protein</fullName>
    </submittedName>
</protein>
<dbReference type="EMBL" id="LT838813">
    <property type="protein sequence ID" value="SMD44538.1"/>
    <property type="molecule type" value="Genomic_DNA"/>
</dbReference>
<keyword evidence="2" id="KW-1185">Reference proteome</keyword>
<name>A0A1W2H7C5_9BACT</name>
<dbReference type="AlphaFoldDB" id="A0A1W2H7C5"/>
<dbReference type="STRING" id="758820.SAMN00777080_3161"/>
<organism evidence="1 2">
    <name type="scientific">Aquiflexum balticum DSM 16537</name>
    <dbReference type="NCBI Taxonomy" id="758820"/>
    <lineage>
        <taxon>Bacteria</taxon>
        <taxon>Pseudomonadati</taxon>
        <taxon>Bacteroidota</taxon>
        <taxon>Cytophagia</taxon>
        <taxon>Cytophagales</taxon>
        <taxon>Cyclobacteriaceae</taxon>
        <taxon>Aquiflexum</taxon>
    </lineage>
</organism>
<sequence length="113" mass="13132">MLLIVLFGVQGWTFGSLSIPERLPCGINHFSAESVYSAGQKSKMTADQKADVLHSINFFNFLSKEKTDEQHFTTVVPFFFRNKIKLETSLNAVFYLLRFSFTLDCLYPYFFFF</sequence>
<proteinExistence type="predicted"/>
<reference evidence="2" key="1">
    <citation type="submission" date="2017-04" db="EMBL/GenBank/DDBJ databases">
        <authorList>
            <person name="Varghese N."/>
            <person name="Submissions S."/>
        </authorList>
    </citation>
    <scope>NUCLEOTIDE SEQUENCE [LARGE SCALE GENOMIC DNA]</scope>
    <source>
        <strain evidence="2">DSM 16537</strain>
    </source>
</reference>
<evidence type="ECO:0000313" key="2">
    <source>
        <dbReference type="Proteomes" id="UP000192333"/>
    </source>
</evidence>